<dbReference type="GO" id="GO:0031123">
    <property type="term" value="P:RNA 3'-end processing"/>
    <property type="evidence" value="ECO:0007669"/>
    <property type="project" value="InterPro"/>
</dbReference>
<dbReference type="SUPFAM" id="SSF55003">
    <property type="entry name" value="PAP/Archaeal CCA-adding enzyme, C-terminal domain"/>
    <property type="match status" value="1"/>
</dbReference>
<evidence type="ECO:0000256" key="7">
    <source>
        <dbReference type="ARBA" id="ARBA00022840"/>
    </source>
</evidence>
<dbReference type="GO" id="GO:0005634">
    <property type="term" value="C:nucleus"/>
    <property type="evidence" value="ECO:0007669"/>
    <property type="project" value="UniProtKB-SubCell"/>
</dbReference>
<keyword evidence="8" id="KW-0539">Nucleus</keyword>
<dbReference type="AlphaFoldDB" id="A0A818GEB7"/>
<evidence type="ECO:0000256" key="2">
    <source>
        <dbReference type="ARBA" id="ARBA00010912"/>
    </source>
</evidence>
<dbReference type="Gene3D" id="3.30.70.590">
    <property type="entry name" value="Poly(A) polymerase predicted RNA binding domain"/>
    <property type="match status" value="1"/>
</dbReference>
<dbReference type="Proteomes" id="UP000663848">
    <property type="component" value="Unassembled WGS sequence"/>
</dbReference>
<dbReference type="EC" id="2.7.7.19" evidence="3"/>
<dbReference type="Gene3D" id="1.10.1410.10">
    <property type="match status" value="1"/>
</dbReference>
<dbReference type="GO" id="GO:0006397">
    <property type="term" value="P:mRNA processing"/>
    <property type="evidence" value="ECO:0007669"/>
    <property type="project" value="UniProtKB-KW"/>
</dbReference>
<dbReference type="PANTHER" id="PTHR10682">
    <property type="entry name" value="POLY A POLYMERASE"/>
    <property type="match status" value="1"/>
</dbReference>
<keyword evidence="6" id="KW-0547">Nucleotide-binding</keyword>
<dbReference type="Proteomes" id="UP000663865">
    <property type="component" value="Unassembled WGS sequence"/>
</dbReference>
<gene>
    <name evidence="11" type="ORF">KIK155_LOCUS14904</name>
    <name evidence="12" type="ORF">QYT958_LOCUS36225</name>
</gene>
<dbReference type="InterPro" id="IPR011068">
    <property type="entry name" value="NuclTrfase_I-like_C"/>
</dbReference>
<dbReference type="GO" id="GO:0005524">
    <property type="term" value="F:ATP binding"/>
    <property type="evidence" value="ECO:0007669"/>
    <property type="project" value="UniProtKB-KW"/>
</dbReference>
<reference evidence="11" key="1">
    <citation type="submission" date="2021-02" db="EMBL/GenBank/DDBJ databases">
        <authorList>
            <person name="Nowell W R."/>
        </authorList>
    </citation>
    <scope>NUCLEOTIDE SEQUENCE</scope>
</reference>
<dbReference type="SUPFAM" id="SSF81631">
    <property type="entry name" value="PAP/OAS1 substrate-binding domain"/>
    <property type="match status" value="1"/>
</dbReference>
<evidence type="ECO:0000313" key="12">
    <source>
        <dbReference type="EMBL" id="CAF4981692.1"/>
    </source>
</evidence>
<evidence type="ECO:0000256" key="1">
    <source>
        <dbReference type="ARBA" id="ARBA00004123"/>
    </source>
</evidence>
<protein>
    <recommendedName>
        <fullName evidence="3">polynucleotide adenylyltransferase</fullName>
        <ecNumber evidence="3">2.7.7.19</ecNumber>
    </recommendedName>
</protein>
<dbReference type="GO" id="GO:1990817">
    <property type="term" value="F:poly(A) RNA polymerase activity"/>
    <property type="evidence" value="ECO:0007669"/>
    <property type="project" value="UniProtKB-EC"/>
</dbReference>
<proteinExistence type="inferred from homology"/>
<feature type="non-terminal residue" evidence="11">
    <location>
        <position position="1"/>
    </location>
</feature>
<name>A0A818GEB7_9BILA</name>
<evidence type="ECO:0000256" key="9">
    <source>
        <dbReference type="ARBA" id="ARBA00048830"/>
    </source>
</evidence>
<comment type="similarity">
    <text evidence="2">Belongs to the poly(A) polymerase family.</text>
</comment>
<evidence type="ECO:0000313" key="13">
    <source>
        <dbReference type="Proteomes" id="UP000663865"/>
    </source>
</evidence>
<comment type="caution">
    <text evidence="11">The sequence shown here is derived from an EMBL/GenBank/DDBJ whole genome shotgun (WGS) entry which is preliminary data.</text>
</comment>
<evidence type="ECO:0000256" key="6">
    <source>
        <dbReference type="ARBA" id="ARBA00022741"/>
    </source>
</evidence>
<evidence type="ECO:0000259" key="10">
    <source>
        <dbReference type="Pfam" id="PF04928"/>
    </source>
</evidence>
<evidence type="ECO:0000256" key="5">
    <source>
        <dbReference type="ARBA" id="ARBA00022679"/>
    </source>
</evidence>
<dbReference type="Pfam" id="PF04928">
    <property type="entry name" value="PAP_central"/>
    <property type="match status" value="1"/>
</dbReference>
<dbReference type="InterPro" id="IPR007012">
    <property type="entry name" value="PolA_pol_cen_dom"/>
</dbReference>
<feature type="domain" description="Poly(A) polymerase central" evidence="10">
    <location>
        <begin position="17"/>
        <end position="160"/>
    </location>
</feature>
<accession>A0A818GEB7</accession>
<evidence type="ECO:0000256" key="8">
    <source>
        <dbReference type="ARBA" id="ARBA00023242"/>
    </source>
</evidence>
<dbReference type="EMBL" id="CAJOBR010028519">
    <property type="protein sequence ID" value="CAF4981692.1"/>
    <property type="molecule type" value="Genomic_DNA"/>
</dbReference>
<organism evidence="11 13">
    <name type="scientific">Rotaria socialis</name>
    <dbReference type="NCBI Taxonomy" id="392032"/>
    <lineage>
        <taxon>Eukaryota</taxon>
        <taxon>Metazoa</taxon>
        <taxon>Spiralia</taxon>
        <taxon>Gnathifera</taxon>
        <taxon>Rotifera</taxon>
        <taxon>Eurotatoria</taxon>
        <taxon>Bdelloidea</taxon>
        <taxon>Philodinida</taxon>
        <taxon>Philodinidae</taxon>
        <taxon>Rotaria</taxon>
    </lineage>
</organism>
<keyword evidence="7" id="KW-0067">ATP-binding</keyword>
<evidence type="ECO:0000256" key="3">
    <source>
        <dbReference type="ARBA" id="ARBA00012388"/>
    </source>
</evidence>
<sequence length="306" mass="35734">VHEIEHLLIHARSPPIFQHLLTFIRKWAENFGIYGQVYGYLGGYSWAILCAHICHSFLTPIKSLYTIEQFSVDQLFSLVQSFFSTYSKFNWSTEALTLVPRLSKSMNNSSSILQRGSMRILSPTPPHNNSARATMASNRDLIVESFQRIENLLETINTISSEDKFNALKRILELKVNFPIEKIQTIIECTLSTDNPNELDEWIGWMKSRLAYFMNDCETKCNLFVQRNNSIEYQSSKNEGVYSIGFEIDEERLKTHRSFSHCLSRFLDQCNSYSNRKESMKISHKLLSIHDWKLEQMLRKPQRLKN</sequence>
<evidence type="ECO:0000313" key="11">
    <source>
        <dbReference type="EMBL" id="CAF3487278.1"/>
    </source>
</evidence>
<keyword evidence="5" id="KW-0808">Transferase</keyword>
<dbReference type="GO" id="GO:0003723">
    <property type="term" value="F:RNA binding"/>
    <property type="evidence" value="ECO:0007669"/>
    <property type="project" value="InterPro"/>
</dbReference>
<comment type="catalytic activity">
    <reaction evidence="9">
        <text>RNA(n) + ATP = RNA(n)-3'-adenine ribonucleotide + diphosphate</text>
        <dbReference type="Rhea" id="RHEA:11332"/>
        <dbReference type="Rhea" id="RHEA-COMP:14527"/>
        <dbReference type="Rhea" id="RHEA-COMP:17347"/>
        <dbReference type="ChEBI" id="CHEBI:30616"/>
        <dbReference type="ChEBI" id="CHEBI:33019"/>
        <dbReference type="ChEBI" id="CHEBI:140395"/>
        <dbReference type="ChEBI" id="CHEBI:173115"/>
        <dbReference type="EC" id="2.7.7.19"/>
    </reaction>
</comment>
<comment type="subcellular location">
    <subcellularLocation>
        <location evidence="1">Nucleus</location>
    </subcellularLocation>
</comment>
<dbReference type="PANTHER" id="PTHR10682:SF10">
    <property type="entry name" value="POLYNUCLEOTIDE ADENYLYLTRANSFERASE"/>
    <property type="match status" value="1"/>
</dbReference>
<evidence type="ECO:0000256" key="4">
    <source>
        <dbReference type="ARBA" id="ARBA00022664"/>
    </source>
</evidence>
<dbReference type="EMBL" id="CAJNYV010002578">
    <property type="protein sequence ID" value="CAF3487278.1"/>
    <property type="molecule type" value="Genomic_DNA"/>
</dbReference>
<keyword evidence="4" id="KW-0507">mRNA processing</keyword>